<evidence type="ECO:0000313" key="3">
    <source>
        <dbReference type="Proteomes" id="UP000787672"/>
    </source>
</evidence>
<dbReference type="RefSeq" id="WP_216631985.1">
    <property type="nucleotide sequence ID" value="NZ_JAHLQN010000001.1"/>
</dbReference>
<sequence>MYIKGITEYAKDGSPVETALVAGKAVSDGERRTTKSGKAYGTVSVKAFGRKDGTAAFLTVKAWDGPGASAVASLRKGDAFLVAGRIDRREYNGKSYTDLAADFVWTGPAAPSPAAALTERMESAGEGFVVLDGDESELPF</sequence>
<dbReference type="PROSITE" id="PS50935">
    <property type="entry name" value="SSB"/>
    <property type="match status" value="1"/>
</dbReference>
<keyword evidence="3" id="KW-1185">Reference proteome</keyword>
<dbReference type="EMBL" id="JAHLQN010000001">
    <property type="protein sequence ID" value="MBU5626504.1"/>
    <property type="molecule type" value="Genomic_DNA"/>
</dbReference>
<keyword evidence="1 2" id="KW-0238">DNA-binding</keyword>
<evidence type="ECO:0000313" key="2">
    <source>
        <dbReference type="EMBL" id="MBU5626504.1"/>
    </source>
</evidence>
<dbReference type="Proteomes" id="UP000787672">
    <property type="component" value="Unassembled WGS sequence"/>
</dbReference>
<name>A0ABS6F887_9FIRM</name>
<gene>
    <name evidence="2" type="ORF">KQI82_06170</name>
</gene>
<protein>
    <submittedName>
        <fullName evidence="2">Single-stranded DNA-binding protein</fullName>
    </submittedName>
</protein>
<dbReference type="GO" id="GO:0003677">
    <property type="term" value="F:DNA binding"/>
    <property type="evidence" value="ECO:0007669"/>
    <property type="project" value="UniProtKB-KW"/>
</dbReference>
<dbReference type="InterPro" id="IPR000424">
    <property type="entry name" value="Primosome_PriB/ssb"/>
</dbReference>
<dbReference type="CDD" id="cd04496">
    <property type="entry name" value="SSB_OBF"/>
    <property type="match status" value="1"/>
</dbReference>
<accession>A0ABS6F887</accession>
<proteinExistence type="predicted"/>
<dbReference type="Pfam" id="PF00436">
    <property type="entry name" value="SSB"/>
    <property type="match status" value="1"/>
</dbReference>
<comment type="caution">
    <text evidence="2">The sequence shown here is derived from an EMBL/GenBank/DDBJ whole genome shotgun (WGS) entry which is preliminary data.</text>
</comment>
<organism evidence="2 3">
    <name type="scientific">Dysosmobacter acutus</name>
    <dbReference type="NCBI Taxonomy" id="2841504"/>
    <lineage>
        <taxon>Bacteria</taxon>
        <taxon>Bacillati</taxon>
        <taxon>Bacillota</taxon>
        <taxon>Clostridia</taxon>
        <taxon>Eubacteriales</taxon>
        <taxon>Oscillospiraceae</taxon>
        <taxon>Dysosmobacter</taxon>
    </lineage>
</organism>
<evidence type="ECO:0000256" key="1">
    <source>
        <dbReference type="PROSITE-ProRule" id="PRU00252"/>
    </source>
</evidence>
<reference evidence="2 3" key="1">
    <citation type="submission" date="2021-06" db="EMBL/GenBank/DDBJ databases">
        <authorList>
            <person name="Sun Q."/>
            <person name="Li D."/>
        </authorList>
    </citation>
    <scope>NUCLEOTIDE SEQUENCE [LARGE SCALE GENOMIC DNA]</scope>
    <source>
        <strain evidence="2 3">MSJ-2</strain>
    </source>
</reference>